<gene>
    <name evidence="2" type="ORF">LKE05_07430</name>
</gene>
<dbReference type="Pfam" id="PF03780">
    <property type="entry name" value="Asp23"/>
    <property type="match status" value="1"/>
</dbReference>
<protein>
    <submittedName>
        <fullName evidence="2">Asp23/Gls24 family envelope stress response protein</fullName>
    </submittedName>
</protein>
<name>A0AAE3DZ45_9FIRM</name>
<dbReference type="AlphaFoldDB" id="A0AAE3DZ45"/>
<proteinExistence type="inferred from homology"/>
<dbReference type="RefSeq" id="WP_308456414.1">
    <property type="nucleotide sequence ID" value="NZ_JAJEQM010000008.1"/>
</dbReference>
<organism evidence="2 3">
    <name type="scientific">Hominilimicola fabiformis</name>
    <dbReference type="NCBI Taxonomy" id="2885356"/>
    <lineage>
        <taxon>Bacteria</taxon>
        <taxon>Bacillati</taxon>
        <taxon>Bacillota</taxon>
        <taxon>Clostridia</taxon>
        <taxon>Eubacteriales</taxon>
        <taxon>Oscillospiraceae</taxon>
        <taxon>Hominilimicola</taxon>
    </lineage>
</organism>
<evidence type="ECO:0000313" key="2">
    <source>
        <dbReference type="EMBL" id="MCC2210618.1"/>
    </source>
</evidence>
<comment type="caution">
    <text evidence="2">The sequence shown here is derived from an EMBL/GenBank/DDBJ whole genome shotgun (WGS) entry which is preliminary data.</text>
</comment>
<dbReference type="EMBL" id="JAJEQM010000008">
    <property type="protein sequence ID" value="MCC2210618.1"/>
    <property type="molecule type" value="Genomic_DNA"/>
</dbReference>
<evidence type="ECO:0000313" key="3">
    <source>
        <dbReference type="Proteomes" id="UP001198242"/>
    </source>
</evidence>
<dbReference type="PANTHER" id="PTHR34297:SF2">
    <property type="entry name" value="ASP23_GLS24 FAMILY ENVELOPE STRESS RESPONSE PROTEIN"/>
    <property type="match status" value="1"/>
</dbReference>
<sequence length="121" mass="13058">MNRAMVLKTSGDLGEVTISNNVISEIAGAVATKCYGVVGMASRNKKDGIVNLLKPDSMTKGISITVEEGGVIVEIHLIVEYGININTICKSIVNRVRYTIENTVGIKVNRINVRVEGVRVD</sequence>
<reference evidence="2 3" key="1">
    <citation type="submission" date="2021-10" db="EMBL/GenBank/DDBJ databases">
        <title>Anaerobic single-cell dispensing facilitates the cultivation of human gut bacteria.</title>
        <authorList>
            <person name="Afrizal A."/>
        </authorList>
    </citation>
    <scope>NUCLEOTIDE SEQUENCE [LARGE SCALE GENOMIC DNA]</scope>
    <source>
        <strain evidence="2 3">CLA-AA-H232</strain>
    </source>
</reference>
<accession>A0AAE3DZ45</accession>
<keyword evidence="3" id="KW-1185">Reference proteome</keyword>
<evidence type="ECO:0000256" key="1">
    <source>
        <dbReference type="ARBA" id="ARBA00005721"/>
    </source>
</evidence>
<dbReference type="Proteomes" id="UP001198242">
    <property type="component" value="Unassembled WGS sequence"/>
</dbReference>
<dbReference type="PANTHER" id="PTHR34297">
    <property type="entry name" value="HYPOTHETICAL CYTOSOLIC PROTEIN-RELATED"/>
    <property type="match status" value="1"/>
</dbReference>
<dbReference type="InterPro" id="IPR005531">
    <property type="entry name" value="Asp23"/>
</dbReference>
<comment type="similarity">
    <text evidence="1">Belongs to the asp23 family.</text>
</comment>